<dbReference type="NCBIfam" id="TIGR02778">
    <property type="entry name" value="ligD_pol"/>
    <property type="match status" value="1"/>
</dbReference>
<keyword evidence="3" id="KW-1185">Reference proteome</keyword>
<dbReference type="GeneID" id="97499099"/>
<dbReference type="InterPro" id="IPR014145">
    <property type="entry name" value="LigD_pol_dom"/>
</dbReference>
<dbReference type="InterPro" id="IPR052171">
    <property type="entry name" value="NHEJ_LigD"/>
</dbReference>
<dbReference type="STRING" id="58117.SAMN05421833_10484"/>
<dbReference type="PANTHER" id="PTHR42705">
    <property type="entry name" value="BIFUNCTIONAL NON-HOMOLOGOUS END JOINING PROTEIN LIGD"/>
    <property type="match status" value="1"/>
</dbReference>
<reference evidence="3" key="1">
    <citation type="submission" date="2017-01" db="EMBL/GenBank/DDBJ databases">
        <authorList>
            <person name="Varghese N."/>
            <person name="Submissions S."/>
        </authorList>
    </citation>
    <scope>NUCLEOTIDE SEQUENCE [LARGE SCALE GENOMIC DNA]</scope>
    <source>
        <strain evidence="3">ATCC 12950</strain>
    </source>
</reference>
<dbReference type="Gene3D" id="3.90.920.10">
    <property type="entry name" value="DNA primase, PRIM domain"/>
    <property type="match status" value="1"/>
</dbReference>
<evidence type="ECO:0000313" key="3">
    <source>
        <dbReference type="Proteomes" id="UP000186096"/>
    </source>
</evidence>
<accession>A0A1N6W5C3</accession>
<gene>
    <name evidence="2" type="ORF">SAMN05421833_10484</name>
</gene>
<evidence type="ECO:0000259" key="1">
    <source>
        <dbReference type="Pfam" id="PF21686"/>
    </source>
</evidence>
<proteinExistence type="predicted"/>
<dbReference type="InterPro" id="IPR033649">
    <property type="entry name" value="MtLigD_Pol-like"/>
</dbReference>
<name>A0A1N6W5C3_9ACTN</name>
<dbReference type="AlphaFoldDB" id="A0A1N6W5C3"/>
<feature type="domain" description="DNA ligase D polymerase" evidence="1">
    <location>
        <begin position="30"/>
        <end position="288"/>
    </location>
</feature>
<dbReference type="RefSeq" id="WP_030507434.1">
    <property type="nucleotide sequence ID" value="NZ_FTNI01000004.1"/>
</dbReference>
<dbReference type="EMBL" id="FTNI01000004">
    <property type="protein sequence ID" value="SIQ85202.1"/>
    <property type="molecule type" value="Genomic_DNA"/>
</dbReference>
<dbReference type="PANTHER" id="PTHR42705:SF2">
    <property type="entry name" value="BIFUNCTIONAL NON-HOMOLOGOUS END JOINING PROTEIN LIGD"/>
    <property type="match status" value="1"/>
</dbReference>
<dbReference type="Proteomes" id="UP000186096">
    <property type="component" value="Unassembled WGS sequence"/>
</dbReference>
<sequence length="293" mass="32555">MTEKVRVKVEGRLLVLTNLDKVLYPDAAFTKAEVIDYYTRIAPVLLPHLKGRPLTVKRYPNGVDGQFFFEKNAPEHTPDWVRTVTLPAPGSTKNREEIDFAVVEDLPALVYYANLAALEIHVPMWRVAKDGEPQPPDTLVFDLDPGAPATIVDCCRVAVLLRQALADDGLESHPKTSGQKGMQIYVPWDRGQDTSGYAKALARRMQAEHPFVTSVMAKKERPGKVFIDWSQNNPAKTTVAPYSLRAAGRPTASTPLLWEEVEACDSPDRLVFTAPDVLERVEKHGDLFAPLTA</sequence>
<organism evidence="2 3">
    <name type="scientific">Microbispora rosea</name>
    <dbReference type="NCBI Taxonomy" id="58117"/>
    <lineage>
        <taxon>Bacteria</taxon>
        <taxon>Bacillati</taxon>
        <taxon>Actinomycetota</taxon>
        <taxon>Actinomycetes</taxon>
        <taxon>Streptosporangiales</taxon>
        <taxon>Streptosporangiaceae</taxon>
        <taxon>Microbispora</taxon>
    </lineage>
</organism>
<evidence type="ECO:0000313" key="2">
    <source>
        <dbReference type="EMBL" id="SIQ85202.1"/>
    </source>
</evidence>
<dbReference type="OrthoDB" id="4296267at2"/>
<dbReference type="CDD" id="cd04863">
    <property type="entry name" value="MtLigD_Pol_like"/>
    <property type="match status" value="1"/>
</dbReference>
<dbReference type="Pfam" id="PF21686">
    <property type="entry name" value="LigD_Prim-Pol"/>
    <property type="match status" value="1"/>
</dbReference>
<protein>
    <submittedName>
        <fullName evidence="2">Bifunctional non-homologous end joining protein LigD</fullName>
    </submittedName>
</protein>